<evidence type="ECO:0000313" key="3">
    <source>
        <dbReference type="Proteomes" id="UP000265618"/>
    </source>
</evidence>
<proteinExistence type="predicted"/>
<dbReference type="EMBL" id="BDIP01000670">
    <property type="protein sequence ID" value="GIQ82358.1"/>
    <property type="molecule type" value="Genomic_DNA"/>
</dbReference>
<organism evidence="2 3">
    <name type="scientific">Kipferlia bialata</name>
    <dbReference type="NCBI Taxonomy" id="797122"/>
    <lineage>
        <taxon>Eukaryota</taxon>
        <taxon>Metamonada</taxon>
        <taxon>Carpediemonas-like organisms</taxon>
        <taxon>Kipferlia</taxon>
    </lineage>
</organism>
<dbReference type="Proteomes" id="UP000265618">
    <property type="component" value="Unassembled WGS sequence"/>
</dbReference>
<evidence type="ECO:0000256" key="1">
    <source>
        <dbReference type="SAM" id="MobiDB-lite"/>
    </source>
</evidence>
<reference evidence="2 3" key="1">
    <citation type="journal article" date="2018" name="PLoS ONE">
        <title>The draft genome of Kipferlia bialata reveals reductive genome evolution in fornicate parasites.</title>
        <authorList>
            <person name="Tanifuji G."/>
            <person name="Takabayashi S."/>
            <person name="Kume K."/>
            <person name="Takagi M."/>
            <person name="Nakayama T."/>
            <person name="Kamikawa R."/>
            <person name="Inagaki Y."/>
            <person name="Hashimoto T."/>
        </authorList>
    </citation>
    <scope>NUCLEOTIDE SEQUENCE [LARGE SCALE GENOMIC DNA]</scope>
    <source>
        <strain evidence="2">NY0173</strain>
    </source>
</reference>
<sequence>MQPEVLCRSLIIAHTLQTWGVSSGGRKTYQKAASYLWRVHYNAYIGQDDLARLRVTCRALADDLSAILSLPVPSGAEGCPSLTAPIPLASLPCYRLDRGTCTQLLPVLSLWADCEPVPFMQRCARNRLDLHIRCMGRGMGDTGASSHVPIVSTKGMKALTAQARQVCRQKMEHTGAIVFMRDTLERQLDYMVYGSYSGAAPSTAVANPTMYRACDYRVCLSDPCAIPQWTAHYGTQPTTGYEISSKAAGYRSDLECESVFGQWMRAFDRAMSSRRVTVTLLGGDCLPILMERCLSPRMHGYADTHTDTATDHKGETQAEDAPPLPLPLPLPLCV</sequence>
<accession>A0A9K3CU47</accession>
<keyword evidence="3" id="KW-1185">Reference proteome</keyword>
<protein>
    <submittedName>
        <fullName evidence="2">Uncharacterized protein</fullName>
    </submittedName>
</protein>
<feature type="compositionally biased region" description="Pro residues" evidence="1">
    <location>
        <begin position="322"/>
        <end position="334"/>
    </location>
</feature>
<gene>
    <name evidence="2" type="ORF">KIPB_003478</name>
</gene>
<dbReference type="AlphaFoldDB" id="A0A9K3CU47"/>
<feature type="compositionally biased region" description="Basic and acidic residues" evidence="1">
    <location>
        <begin position="304"/>
        <end position="316"/>
    </location>
</feature>
<name>A0A9K3CU47_9EUKA</name>
<comment type="caution">
    <text evidence="2">The sequence shown here is derived from an EMBL/GenBank/DDBJ whole genome shotgun (WGS) entry which is preliminary data.</text>
</comment>
<evidence type="ECO:0000313" key="2">
    <source>
        <dbReference type="EMBL" id="GIQ82358.1"/>
    </source>
</evidence>
<feature type="region of interest" description="Disordered" evidence="1">
    <location>
        <begin position="304"/>
        <end position="334"/>
    </location>
</feature>